<dbReference type="Proteomes" id="UP001139648">
    <property type="component" value="Unassembled WGS sequence"/>
</dbReference>
<protein>
    <submittedName>
        <fullName evidence="1">Uncharacterized protein</fullName>
    </submittedName>
</protein>
<accession>A0A9X2GHL0</accession>
<gene>
    <name evidence="1" type="ORF">HD597_004980</name>
</gene>
<name>A0A9X2GHL0_9ACTN</name>
<organism evidence="1 2">
    <name type="scientific">Nonomuraea thailandensis</name>
    <dbReference type="NCBI Taxonomy" id="1188745"/>
    <lineage>
        <taxon>Bacteria</taxon>
        <taxon>Bacillati</taxon>
        <taxon>Actinomycetota</taxon>
        <taxon>Actinomycetes</taxon>
        <taxon>Streptosporangiales</taxon>
        <taxon>Streptosporangiaceae</taxon>
        <taxon>Nonomuraea</taxon>
    </lineage>
</organism>
<comment type="caution">
    <text evidence="1">The sequence shown here is derived from an EMBL/GenBank/DDBJ whole genome shotgun (WGS) entry which is preliminary data.</text>
</comment>
<evidence type="ECO:0000313" key="1">
    <source>
        <dbReference type="EMBL" id="MCP2357960.1"/>
    </source>
</evidence>
<evidence type="ECO:0000313" key="2">
    <source>
        <dbReference type="Proteomes" id="UP001139648"/>
    </source>
</evidence>
<dbReference type="AlphaFoldDB" id="A0A9X2GHL0"/>
<sequence length="34" mass="3424">MTGAVGLRTSQALRGLAYGLAAVHLAVRSLEGSP</sequence>
<keyword evidence="2" id="KW-1185">Reference proteome</keyword>
<reference evidence="1" key="1">
    <citation type="submission" date="2022-06" db="EMBL/GenBank/DDBJ databases">
        <title>Sequencing the genomes of 1000 actinobacteria strains.</title>
        <authorList>
            <person name="Klenk H.-P."/>
        </authorList>
    </citation>
    <scope>NUCLEOTIDE SEQUENCE</scope>
    <source>
        <strain evidence="1">DSM 46694</strain>
    </source>
</reference>
<proteinExistence type="predicted"/>
<dbReference type="EMBL" id="JAMZEB010000002">
    <property type="protein sequence ID" value="MCP2357960.1"/>
    <property type="molecule type" value="Genomic_DNA"/>
</dbReference>